<evidence type="ECO:0000313" key="1">
    <source>
        <dbReference type="EMBL" id="CAB4172654.1"/>
    </source>
</evidence>
<name>A0A6J5PZ91_9CAUD</name>
<proteinExistence type="predicted"/>
<organism evidence="1">
    <name type="scientific">uncultured Caudovirales phage</name>
    <dbReference type="NCBI Taxonomy" id="2100421"/>
    <lineage>
        <taxon>Viruses</taxon>
        <taxon>Duplodnaviria</taxon>
        <taxon>Heunggongvirae</taxon>
        <taxon>Uroviricota</taxon>
        <taxon>Caudoviricetes</taxon>
        <taxon>Peduoviridae</taxon>
        <taxon>Maltschvirus</taxon>
        <taxon>Maltschvirus maltsch</taxon>
    </lineage>
</organism>
<sequence length="378" mass="38468">MTDINLKTLTPDTSLPTTGFLFGADSQATANPSVYSTQTVATTLLGSTSLTGDTLTADAPVLNLSQTWNSVGTTFTGIKFNAAGTSNANSAMASLLMDLQVGGTSQASIDKLGTISFANPASGTAPSRPGVGNWYGTLALFGNSGVLAATISGTAVNVGTSYQFSWNSDLILTRKAARNLQLGAADAASPVAQTLSVQSIVGGVSTDASAAAYPFTINGAQGTGTGAGGSIVFKVAPAGGSSNAQNTLLSAMTIASNRDVTFDKNILGLSYIEAGSAFGFFMTNRSGIVAPSDGVLKFSNNAENDFNRIQFGGTTSSFPALKRSTTSLQARLADDSAFTNIQGKLTTDTAYTAGTVVPTGYITLYDSTGTAYRVPCLV</sequence>
<protein>
    <submittedName>
        <fullName evidence="1">Uncharacterized protein</fullName>
    </submittedName>
</protein>
<reference evidence="1" key="1">
    <citation type="submission" date="2020-05" db="EMBL/GenBank/DDBJ databases">
        <authorList>
            <person name="Chiriac C."/>
            <person name="Salcher M."/>
            <person name="Ghai R."/>
            <person name="Kavagutti S V."/>
        </authorList>
    </citation>
    <scope>NUCLEOTIDE SEQUENCE</scope>
</reference>
<accession>A0A6J5PZ91</accession>
<gene>
    <name evidence="1" type="ORF">UFOVP934_40</name>
</gene>
<dbReference type="EMBL" id="LR796886">
    <property type="protein sequence ID" value="CAB4172654.1"/>
    <property type="molecule type" value="Genomic_DNA"/>
</dbReference>